<dbReference type="SMART" id="SM01245">
    <property type="entry name" value="Jag_N"/>
    <property type="match status" value="1"/>
</dbReference>
<dbReference type="SMART" id="SM00393">
    <property type="entry name" value="R3H"/>
    <property type="match status" value="1"/>
</dbReference>
<name>D4LA94_RUMC1</name>
<evidence type="ECO:0000256" key="6">
    <source>
        <dbReference type="HAMAP-Rule" id="MF_00867"/>
    </source>
</evidence>
<sequence length="323" mass="35570">MIEIFTAKTVEEAQEQAVSAFGAPASQIRFEILEQPRRGLFGKLKGEARVKAEYEPMMQQTPVREAPAAPAAPVPQQPAAPAEEPAVQPDAVPVAETVPETPEAVPAEEAAPAELTEEQAAKAEHARSYVASILRSMGLSDASTMTVTESGVTLTFDGDGSGTIIGRRGETLDALQYLASMVSNKGDKEYFRITIDSCGYREKRRKTLIELAKKISKSVLRTGRSTTLEPMNPYERRIIHSAVSEIEGVTSHSTGEEPYRKVIISSTNPRKGGERRGRNDRDRRRRNPEGPRKLDLATSFEKDYKRPKPEDELNAGLYGKIEF</sequence>
<evidence type="ECO:0000313" key="10">
    <source>
        <dbReference type="Proteomes" id="UP000007054"/>
    </source>
</evidence>
<evidence type="ECO:0000256" key="3">
    <source>
        <dbReference type="ARBA" id="ARBA00022960"/>
    </source>
</evidence>
<dbReference type="RefSeq" id="WP_015557446.1">
    <property type="nucleotide sequence ID" value="NC_021039.1"/>
</dbReference>
<feature type="domain" description="R3H" evidence="8">
    <location>
        <begin position="202"/>
        <end position="268"/>
    </location>
</feature>
<dbReference type="Gene3D" id="3.30.30.80">
    <property type="entry name" value="probable RNA-binding protein from clostridium symbiosum atcc 14940"/>
    <property type="match status" value="1"/>
</dbReference>
<dbReference type="HOGENOM" id="CLU_042512_0_0_9"/>
<protein>
    <recommendedName>
        <fullName evidence="6">RNA-binding protein KhpB</fullName>
    </recommendedName>
    <alternativeName>
        <fullName evidence="6">RNA-binding protein EloR</fullName>
    </alternativeName>
</protein>
<feature type="compositionally biased region" description="Basic and acidic residues" evidence="7">
    <location>
        <begin position="271"/>
        <end position="311"/>
    </location>
</feature>
<evidence type="ECO:0000256" key="7">
    <source>
        <dbReference type="SAM" id="MobiDB-lite"/>
    </source>
</evidence>
<evidence type="ECO:0000256" key="4">
    <source>
        <dbReference type="ARBA" id="ARBA00023186"/>
    </source>
</evidence>
<evidence type="ECO:0000256" key="2">
    <source>
        <dbReference type="ARBA" id="ARBA00022884"/>
    </source>
</evidence>
<dbReference type="BioCyc" id="RCHA213810:RUM_RS01425-MONOMER"/>
<dbReference type="Pfam" id="PF14804">
    <property type="entry name" value="Jag_N"/>
    <property type="match status" value="1"/>
</dbReference>
<feature type="region of interest" description="Disordered" evidence="7">
    <location>
        <begin position="63"/>
        <end position="122"/>
    </location>
</feature>
<dbReference type="CDD" id="cd02414">
    <property type="entry name" value="KH-II_Jag"/>
    <property type="match status" value="1"/>
</dbReference>
<gene>
    <name evidence="6" type="primary">khpB</name>
    <name evidence="6" type="synonym">eloR</name>
    <name evidence="9" type="ordered locus">RUM_02980</name>
</gene>
<comment type="subunit">
    <text evidence="6">Forms a complex with KhpA.</text>
</comment>
<dbReference type="GO" id="GO:0008360">
    <property type="term" value="P:regulation of cell shape"/>
    <property type="evidence" value="ECO:0007669"/>
    <property type="project" value="UniProtKB-KW"/>
</dbReference>
<keyword evidence="5 6" id="KW-0961">Cell wall biogenesis/degradation</keyword>
<dbReference type="Gene3D" id="3.30.1370.50">
    <property type="entry name" value="R3H-like domain"/>
    <property type="match status" value="1"/>
</dbReference>
<dbReference type="CDD" id="cd02644">
    <property type="entry name" value="R3H_jag"/>
    <property type="match status" value="1"/>
</dbReference>
<dbReference type="Gene3D" id="3.30.300.20">
    <property type="match status" value="1"/>
</dbReference>
<dbReference type="GeneID" id="83155132"/>
<dbReference type="InterPro" id="IPR015946">
    <property type="entry name" value="KH_dom-like_a/b"/>
</dbReference>
<dbReference type="PANTHER" id="PTHR35800:SF1">
    <property type="entry name" value="RNA-BINDING PROTEIN KHPB"/>
    <property type="match status" value="1"/>
</dbReference>
<reference evidence="9" key="1">
    <citation type="submission" date="2010-03" db="EMBL/GenBank/DDBJ databases">
        <title>The genome sequence of Ruminococcus sp. 18P13.</title>
        <authorList>
            <consortium name="metaHIT consortium -- http://www.metahit.eu/"/>
            <person name="Pajon A."/>
            <person name="Turner K."/>
            <person name="Parkhill J."/>
            <person name="Bernalier A."/>
        </authorList>
    </citation>
    <scope>NUCLEOTIDE SEQUENCE [LARGE SCALE GENOMIC DNA]</scope>
    <source>
        <strain evidence="9">Type strain: 18P13</strain>
    </source>
</reference>
<dbReference type="Proteomes" id="UP000007054">
    <property type="component" value="Chromosome"/>
</dbReference>
<proteinExistence type="inferred from homology"/>
<dbReference type="PANTHER" id="PTHR35800">
    <property type="entry name" value="PROTEIN JAG"/>
    <property type="match status" value="1"/>
</dbReference>
<dbReference type="InterPro" id="IPR034079">
    <property type="entry name" value="R3H_KhpB"/>
</dbReference>
<dbReference type="InterPro" id="IPR001374">
    <property type="entry name" value="R3H_dom"/>
</dbReference>
<dbReference type="InterPro" id="IPR038247">
    <property type="entry name" value="Jag_N_dom_sf"/>
</dbReference>
<dbReference type="SUPFAM" id="SSF82708">
    <property type="entry name" value="R3H domain"/>
    <property type="match status" value="1"/>
</dbReference>
<dbReference type="STRING" id="213810.RUM_02980"/>
<evidence type="ECO:0000256" key="5">
    <source>
        <dbReference type="ARBA" id="ARBA00023316"/>
    </source>
</evidence>
<dbReference type="HAMAP" id="MF_00867">
    <property type="entry name" value="KhpB"/>
    <property type="match status" value="1"/>
</dbReference>
<dbReference type="InterPro" id="IPR038008">
    <property type="entry name" value="Jag_KH"/>
</dbReference>
<comment type="similarity">
    <text evidence="6">Belongs to the KhpB RNA-binding protein family.</text>
</comment>
<dbReference type="InterPro" id="IPR039247">
    <property type="entry name" value="KhpB"/>
</dbReference>
<dbReference type="Pfam" id="PF13083">
    <property type="entry name" value="KH_KhpA-B"/>
    <property type="match status" value="1"/>
</dbReference>
<evidence type="ECO:0000259" key="8">
    <source>
        <dbReference type="PROSITE" id="PS51061"/>
    </source>
</evidence>
<dbReference type="InterPro" id="IPR032782">
    <property type="entry name" value="KhpB_N"/>
</dbReference>
<comment type="domain">
    <text evidence="6">Has an N-terminal Jag-N domain and 2 RNA-binding domains (KH and R3H).</text>
</comment>
<accession>D4LA94</accession>
<organism evidence="9 10">
    <name type="scientific">Ruminococcus champanellensis (strain DSM 18848 / JCM 17042 / KCTC 15320 / 18P13)</name>
    <dbReference type="NCBI Taxonomy" id="213810"/>
    <lineage>
        <taxon>Bacteria</taxon>
        <taxon>Bacillati</taxon>
        <taxon>Bacillota</taxon>
        <taxon>Clostridia</taxon>
        <taxon>Eubacteriales</taxon>
        <taxon>Oscillospiraceae</taxon>
        <taxon>Ruminococcus</taxon>
    </lineage>
</organism>
<dbReference type="GO" id="GO:0009252">
    <property type="term" value="P:peptidoglycan biosynthetic process"/>
    <property type="evidence" value="ECO:0007669"/>
    <property type="project" value="UniProtKB-UniRule"/>
</dbReference>
<dbReference type="EMBL" id="FP929052">
    <property type="protein sequence ID" value="CBL16539.1"/>
    <property type="molecule type" value="Genomic_DNA"/>
</dbReference>
<keyword evidence="3 6" id="KW-0133">Cell shape</keyword>
<keyword evidence="4 6" id="KW-0143">Chaperone</keyword>
<dbReference type="GO" id="GO:0005737">
    <property type="term" value="C:cytoplasm"/>
    <property type="evidence" value="ECO:0007669"/>
    <property type="project" value="UniProtKB-SubCell"/>
</dbReference>
<feature type="region of interest" description="Disordered" evidence="7">
    <location>
        <begin position="249"/>
        <end position="323"/>
    </location>
</feature>
<feature type="compositionally biased region" description="Low complexity" evidence="7">
    <location>
        <begin position="79"/>
        <end position="114"/>
    </location>
</feature>
<dbReference type="GO" id="GO:0071555">
    <property type="term" value="P:cell wall organization"/>
    <property type="evidence" value="ECO:0007669"/>
    <property type="project" value="UniProtKB-KW"/>
</dbReference>
<keyword evidence="2 6" id="KW-0694">RNA-binding</keyword>
<comment type="function">
    <text evidence="6">A probable RNA chaperone. Forms a complex with KhpA which binds to cellular RNA and controls its expression. Plays a role in peptidoglycan (PG) homeostasis and cell length regulation.</text>
</comment>
<dbReference type="KEGG" id="rch:RUM_02980"/>
<comment type="caution">
    <text evidence="6">Lacks conserved residue(s) required for the propagation of feature annotation.</text>
</comment>
<dbReference type="NCBIfam" id="NF041568">
    <property type="entry name" value="Jag_EloR"/>
    <property type="match status" value="1"/>
</dbReference>
<dbReference type="PATRIC" id="fig|213810.4.peg.203"/>
<dbReference type="PROSITE" id="PS51061">
    <property type="entry name" value="R3H"/>
    <property type="match status" value="1"/>
</dbReference>
<dbReference type="Pfam" id="PF01424">
    <property type="entry name" value="R3H"/>
    <property type="match status" value="1"/>
</dbReference>
<reference evidence="9" key="2">
    <citation type="submission" date="2010-03" db="EMBL/GenBank/DDBJ databases">
        <authorList>
            <person name="Pajon A."/>
        </authorList>
    </citation>
    <scope>NUCLEOTIDE SEQUENCE</scope>
    <source>
        <strain evidence="9">Type strain: 18P13</strain>
    </source>
</reference>
<dbReference type="GO" id="GO:0003723">
    <property type="term" value="F:RNA binding"/>
    <property type="evidence" value="ECO:0007669"/>
    <property type="project" value="UniProtKB-UniRule"/>
</dbReference>
<keyword evidence="10" id="KW-1185">Reference proteome</keyword>
<dbReference type="AlphaFoldDB" id="D4LA94"/>
<evidence type="ECO:0000256" key="1">
    <source>
        <dbReference type="ARBA" id="ARBA00022490"/>
    </source>
</evidence>
<dbReference type="InterPro" id="IPR036867">
    <property type="entry name" value="R3H_dom_sf"/>
</dbReference>
<comment type="subcellular location">
    <subcellularLocation>
        <location evidence="6">Cytoplasm</location>
    </subcellularLocation>
</comment>
<evidence type="ECO:0000313" key="9">
    <source>
        <dbReference type="EMBL" id="CBL16539.1"/>
    </source>
</evidence>
<keyword evidence="1 6" id="KW-0963">Cytoplasm</keyword>